<feature type="non-terminal residue" evidence="1">
    <location>
        <position position="1"/>
    </location>
</feature>
<accession>A0A0C9V5W3</accession>
<keyword evidence="2" id="KW-1185">Reference proteome</keyword>
<name>A0A0C9V5W3_SPHS4</name>
<proteinExistence type="predicted"/>
<dbReference type="OrthoDB" id="3200967at2759"/>
<reference evidence="1 2" key="1">
    <citation type="submission" date="2014-06" db="EMBL/GenBank/DDBJ databases">
        <title>Evolutionary Origins and Diversification of the Mycorrhizal Mutualists.</title>
        <authorList>
            <consortium name="DOE Joint Genome Institute"/>
            <consortium name="Mycorrhizal Genomics Consortium"/>
            <person name="Kohler A."/>
            <person name="Kuo A."/>
            <person name="Nagy L.G."/>
            <person name="Floudas D."/>
            <person name="Copeland A."/>
            <person name="Barry K.W."/>
            <person name="Cichocki N."/>
            <person name="Veneault-Fourrey C."/>
            <person name="LaButti K."/>
            <person name="Lindquist E.A."/>
            <person name="Lipzen A."/>
            <person name="Lundell T."/>
            <person name="Morin E."/>
            <person name="Murat C."/>
            <person name="Riley R."/>
            <person name="Ohm R."/>
            <person name="Sun H."/>
            <person name="Tunlid A."/>
            <person name="Henrissat B."/>
            <person name="Grigoriev I.V."/>
            <person name="Hibbett D.S."/>
            <person name="Martin F."/>
        </authorList>
    </citation>
    <scope>NUCLEOTIDE SEQUENCE [LARGE SCALE GENOMIC DNA]</scope>
    <source>
        <strain evidence="1 2">SS14</strain>
    </source>
</reference>
<dbReference type="HOGENOM" id="CLU_004552_7_0_1"/>
<protein>
    <submittedName>
        <fullName evidence="1">Unplaced genomic scaffold SPHSTscaffold_147, whole genome shotgun sequence</fullName>
    </submittedName>
</protein>
<evidence type="ECO:0000313" key="2">
    <source>
        <dbReference type="Proteomes" id="UP000054279"/>
    </source>
</evidence>
<dbReference type="AlphaFoldDB" id="A0A0C9V5W3"/>
<gene>
    <name evidence="1" type="ORF">M422DRAFT_99171</name>
</gene>
<organism evidence="1 2">
    <name type="scientific">Sphaerobolus stellatus (strain SS14)</name>
    <dbReference type="NCBI Taxonomy" id="990650"/>
    <lineage>
        <taxon>Eukaryota</taxon>
        <taxon>Fungi</taxon>
        <taxon>Dikarya</taxon>
        <taxon>Basidiomycota</taxon>
        <taxon>Agaricomycotina</taxon>
        <taxon>Agaricomycetes</taxon>
        <taxon>Phallomycetidae</taxon>
        <taxon>Geastrales</taxon>
        <taxon>Sphaerobolaceae</taxon>
        <taxon>Sphaerobolus</taxon>
    </lineage>
</organism>
<sequence length="112" mass="12446">AAVTLMKHGMFPCSPIQPSLAFDINLLELILLTMLNLAPNMTGWSLALEMFWLRRGYVLGLREALRKRFANALQWFNLLEDMVAKHAEDELCNLSATTSTEEPPLTASAAAP</sequence>
<dbReference type="EMBL" id="KN837222">
    <property type="protein sequence ID" value="KIJ32786.1"/>
    <property type="molecule type" value="Genomic_DNA"/>
</dbReference>
<feature type="non-terminal residue" evidence="1">
    <location>
        <position position="112"/>
    </location>
</feature>
<evidence type="ECO:0000313" key="1">
    <source>
        <dbReference type="EMBL" id="KIJ32786.1"/>
    </source>
</evidence>
<dbReference type="Proteomes" id="UP000054279">
    <property type="component" value="Unassembled WGS sequence"/>
</dbReference>